<evidence type="ECO:0000256" key="2">
    <source>
        <dbReference type="ARBA" id="ARBA00010211"/>
    </source>
</evidence>
<evidence type="ECO:0000256" key="3">
    <source>
        <dbReference type="ARBA" id="ARBA00022729"/>
    </source>
</evidence>
<sequence length="977" mass="108747">MGFVKTCLSGIGLSAAGLSRGLGFGPALANQMPLIDKDVHPRPNVVFVLTDDQDLHLDSLQYMPFVQKHLVEKGTSFNKHYCTTALCCPSRVTLWTGKAAHNTNVTDVNPPYGGYPKFVNQSLNDNYLPVWLQEAGYNTYYTGKLFNSHTVLNYDDPYPRGYTGSDFLLDPFTYEYLNSTFQRNQDAPRSYEGEYSTDVMAEKAYGFLDDAVRDLENSPFFLTVAPIGPHANVHVTVISATETTSLFTEAIPAKRHEPSGANWLLDLPQQNQSNIDYNDHFYRQRLRALQAVDEMVDGLITRLEDYGILENTYFIYSSDNGYHIGQHRMQPGKMCGYEEDINVPFVIRGPGIAANYETNIVSSHTDLAPTFLELLGIPLRDDFDGKPIPVTPKSLESPGNAQREHVNVEYWGNLLTEGEYNRAAFGHNTYKAIRLYSTEFSLYYSVWCTNEHELYDMTVDPGQLNNLLTTNSSLDTQALISGYPIASVVSRLDALLFVLKSCKARTCQEPWKQLHPSGDVNTLTEALQNNYDEFYAAQTVVNFDYCANGYIVDAEGAMWETDSLASLENILLGLLKRPLTPVANMATTDHFSIANLPYGIASDKNHSRSVVTRLEDKVLFLVDLRLNYSSDIRNAISQPTLNALAAQSKDKLRTLRAELQRYLVDRASVDKYGRHIDRVTLHLPIEVRGFTDYSCSKEHNENASIALFGKNMVPESFPHFPMGYSGRPSSIVVSGTQIQRPCGLYKVGDKVEYGACRQLDYELEMACIIGKPSKLGEHVQLKDADDHIFGLVLLNDWSARDIQGFEMLPLGPLNGKSFGTSISPWVVTLEALERFEAPPSHRDVPVTAFLQDVKEKPNYDITLEASVLSKGHTTKICKANVSWMYWTFRDLVAQQTVNGCNINTGDVLATGTVSGKGEDEHGCLLELTKGGRVKITLSDGQKRAYLEDGDSVRLTGFAGPGVGFGDCTGLIVPARPL</sequence>
<dbReference type="FunFam" id="3.40.720.10:FF:000051">
    <property type="entry name" value="Arylsulfatase"/>
    <property type="match status" value="1"/>
</dbReference>
<evidence type="ECO:0000259" key="6">
    <source>
        <dbReference type="Pfam" id="PF00884"/>
    </source>
</evidence>
<protein>
    <recommendedName>
        <fullName evidence="11">Fumarylacetoacetase</fullName>
    </recommendedName>
</protein>
<dbReference type="Proteomes" id="UP001148614">
    <property type="component" value="Unassembled WGS sequence"/>
</dbReference>
<dbReference type="CDD" id="cd16147">
    <property type="entry name" value="G6S"/>
    <property type="match status" value="1"/>
</dbReference>
<dbReference type="InterPro" id="IPR036663">
    <property type="entry name" value="Fumarylacetoacetase_C_sf"/>
</dbReference>
<dbReference type="EMBL" id="JANPWZ010000040">
    <property type="protein sequence ID" value="KAJ3579970.1"/>
    <property type="molecule type" value="Genomic_DNA"/>
</dbReference>
<dbReference type="InterPro" id="IPR011234">
    <property type="entry name" value="Fumarylacetoacetase-like_C"/>
</dbReference>
<dbReference type="PANTHER" id="PTHR43108:SF8">
    <property type="entry name" value="SD21168P"/>
    <property type="match status" value="1"/>
</dbReference>
<name>A0A9W8TRU3_9PEZI</name>
<dbReference type="GO" id="GO:0005539">
    <property type="term" value="F:glycosaminoglycan binding"/>
    <property type="evidence" value="ECO:0007669"/>
    <property type="project" value="TreeGrafter"/>
</dbReference>
<proteinExistence type="inferred from homology"/>
<dbReference type="Pfam" id="PF00884">
    <property type="entry name" value="Sulfatase"/>
    <property type="match status" value="1"/>
</dbReference>
<reference evidence="9" key="1">
    <citation type="submission" date="2022-07" db="EMBL/GenBank/DDBJ databases">
        <title>Genome Sequence of Xylaria arbuscula.</title>
        <authorList>
            <person name="Buettner E."/>
        </authorList>
    </citation>
    <scope>NUCLEOTIDE SEQUENCE</scope>
    <source>
        <strain evidence="9">VT107</strain>
    </source>
</reference>
<dbReference type="InterPro" id="IPR036462">
    <property type="entry name" value="Fumarylacetoacetase_N_sf"/>
</dbReference>
<dbReference type="Pfam" id="PF01557">
    <property type="entry name" value="FAA_hydrolase"/>
    <property type="match status" value="1"/>
</dbReference>
<dbReference type="Gene3D" id="2.30.30.230">
    <property type="entry name" value="Fumarylacetoacetase, N-terminal domain"/>
    <property type="match status" value="1"/>
</dbReference>
<feature type="domain" description="Fumarylacetoacetase-like C-terminal" evidence="7">
    <location>
        <begin position="691"/>
        <end position="956"/>
    </location>
</feature>
<evidence type="ECO:0000256" key="1">
    <source>
        <dbReference type="ARBA" id="ARBA00008779"/>
    </source>
</evidence>
<evidence type="ECO:0000313" key="9">
    <source>
        <dbReference type="EMBL" id="KAJ3579970.1"/>
    </source>
</evidence>
<dbReference type="Gene3D" id="3.90.850.10">
    <property type="entry name" value="Fumarylacetoacetase-like, C-terminal domain"/>
    <property type="match status" value="1"/>
</dbReference>
<dbReference type="GO" id="GO:0008449">
    <property type="term" value="F:N-acetylglucosamine-6-sulfatase activity"/>
    <property type="evidence" value="ECO:0007669"/>
    <property type="project" value="TreeGrafter"/>
</dbReference>
<evidence type="ECO:0000259" key="7">
    <source>
        <dbReference type="Pfam" id="PF01557"/>
    </source>
</evidence>
<dbReference type="VEuPathDB" id="FungiDB:F4678DRAFT_477452"/>
<organism evidence="9 10">
    <name type="scientific">Xylaria arbuscula</name>
    <dbReference type="NCBI Taxonomy" id="114810"/>
    <lineage>
        <taxon>Eukaryota</taxon>
        <taxon>Fungi</taxon>
        <taxon>Dikarya</taxon>
        <taxon>Ascomycota</taxon>
        <taxon>Pezizomycotina</taxon>
        <taxon>Sordariomycetes</taxon>
        <taxon>Xylariomycetidae</taxon>
        <taxon>Xylariales</taxon>
        <taxon>Xylariaceae</taxon>
        <taxon>Xylaria</taxon>
    </lineage>
</organism>
<dbReference type="PANTHER" id="PTHR43108">
    <property type="entry name" value="N-ACETYLGLUCOSAMINE-6-SULFATASE FAMILY MEMBER"/>
    <property type="match status" value="1"/>
</dbReference>
<keyword evidence="5" id="KW-0325">Glycoprotein</keyword>
<keyword evidence="10" id="KW-1185">Reference proteome</keyword>
<dbReference type="InterPro" id="IPR015377">
    <property type="entry name" value="Fumarylacetoacetase_N"/>
</dbReference>
<keyword evidence="3" id="KW-0732">Signal</keyword>
<comment type="similarity">
    <text evidence="1">Belongs to the sulfatase family.</text>
</comment>
<evidence type="ECO:0000256" key="5">
    <source>
        <dbReference type="ARBA" id="ARBA00023180"/>
    </source>
</evidence>
<keyword evidence="4" id="KW-0378">Hydrolase</keyword>
<evidence type="ECO:0008006" key="11">
    <source>
        <dbReference type="Google" id="ProtNLM"/>
    </source>
</evidence>
<accession>A0A9W8TRU3</accession>
<dbReference type="GO" id="GO:0004334">
    <property type="term" value="F:fumarylacetoacetase activity"/>
    <property type="evidence" value="ECO:0007669"/>
    <property type="project" value="InterPro"/>
</dbReference>
<comment type="similarity">
    <text evidence="2">Belongs to the FAH family.</text>
</comment>
<dbReference type="SUPFAM" id="SSF56529">
    <property type="entry name" value="FAH"/>
    <property type="match status" value="1"/>
</dbReference>
<evidence type="ECO:0000313" key="10">
    <source>
        <dbReference type="Proteomes" id="UP001148614"/>
    </source>
</evidence>
<evidence type="ECO:0000259" key="8">
    <source>
        <dbReference type="Pfam" id="PF09298"/>
    </source>
</evidence>
<dbReference type="InterPro" id="IPR000917">
    <property type="entry name" value="Sulfatase_N"/>
</dbReference>
<dbReference type="AlphaFoldDB" id="A0A9W8TRU3"/>
<dbReference type="SUPFAM" id="SSF63433">
    <property type="entry name" value="Fumarylacetoacetate hydrolase, FAH, N-terminal domain"/>
    <property type="match status" value="1"/>
</dbReference>
<feature type="domain" description="Fumarylacetoacetase N-terminal" evidence="8">
    <location>
        <begin position="594"/>
        <end position="684"/>
    </location>
</feature>
<dbReference type="PROSITE" id="PS00523">
    <property type="entry name" value="SULFATASE_1"/>
    <property type="match status" value="1"/>
</dbReference>
<gene>
    <name evidence="9" type="ORF">NPX13_g593</name>
</gene>
<dbReference type="SUPFAM" id="SSF53649">
    <property type="entry name" value="Alkaline phosphatase-like"/>
    <property type="match status" value="1"/>
</dbReference>
<dbReference type="Pfam" id="PF09298">
    <property type="entry name" value="FAA_hydrolase_N"/>
    <property type="match status" value="1"/>
</dbReference>
<dbReference type="VEuPathDB" id="FungiDB:F4678DRAFT_468599"/>
<evidence type="ECO:0000256" key="4">
    <source>
        <dbReference type="ARBA" id="ARBA00022801"/>
    </source>
</evidence>
<dbReference type="Gene3D" id="3.40.720.10">
    <property type="entry name" value="Alkaline Phosphatase, subunit A"/>
    <property type="match status" value="1"/>
</dbReference>
<dbReference type="InterPro" id="IPR017850">
    <property type="entry name" value="Alkaline_phosphatase_core_sf"/>
</dbReference>
<feature type="domain" description="Sulfatase N-terminal" evidence="6">
    <location>
        <begin position="43"/>
        <end position="377"/>
    </location>
</feature>
<comment type="caution">
    <text evidence="9">The sequence shown here is derived from an EMBL/GenBank/DDBJ whole genome shotgun (WGS) entry which is preliminary data.</text>
</comment>
<dbReference type="GO" id="GO:0009072">
    <property type="term" value="P:aromatic amino acid metabolic process"/>
    <property type="evidence" value="ECO:0007669"/>
    <property type="project" value="InterPro"/>
</dbReference>
<dbReference type="InterPro" id="IPR024607">
    <property type="entry name" value="Sulfatase_CS"/>
</dbReference>